<evidence type="ECO:0000259" key="4">
    <source>
        <dbReference type="Pfam" id="PF13649"/>
    </source>
</evidence>
<dbReference type="InterPro" id="IPR041698">
    <property type="entry name" value="Methyltransf_25"/>
</dbReference>
<dbReference type="Pfam" id="PF13649">
    <property type="entry name" value="Methyltransf_25"/>
    <property type="match status" value="1"/>
</dbReference>
<keyword evidence="3" id="KW-0949">S-adenosyl-L-methionine</keyword>
<sequence>MSASDRERWDARFADGRLAEPAPPDALVGREHLLPAAGRALDVACGRGEVAVWLAARGLAVDAVDVSPVGLAAGRARPGGEAVRWIEADLAEGLPVAGPYDVVVCQRFRDPRLYPALTAALAPGGLLVVTVLSGSGGPFRAPPGELLAAFGHLAVLHQEESGGRASLVARAAAGDHGR</sequence>
<organism evidence="5 6">
    <name type="scientific">Actinomycetospora cinnamomea</name>
    <dbReference type="NCBI Taxonomy" id="663609"/>
    <lineage>
        <taxon>Bacteria</taxon>
        <taxon>Bacillati</taxon>
        <taxon>Actinomycetota</taxon>
        <taxon>Actinomycetes</taxon>
        <taxon>Pseudonocardiales</taxon>
        <taxon>Pseudonocardiaceae</taxon>
        <taxon>Actinomycetospora</taxon>
    </lineage>
</organism>
<keyword evidence="1 5" id="KW-0489">Methyltransferase</keyword>
<name>A0A2U1FHS6_9PSEU</name>
<dbReference type="OrthoDB" id="9786503at2"/>
<dbReference type="CDD" id="cd02440">
    <property type="entry name" value="AdoMet_MTases"/>
    <property type="match status" value="1"/>
</dbReference>
<dbReference type="InterPro" id="IPR029063">
    <property type="entry name" value="SAM-dependent_MTases_sf"/>
</dbReference>
<feature type="domain" description="Methyltransferase" evidence="4">
    <location>
        <begin position="41"/>
        <end position="125"/>
    </location>
</feature>
<evidence type="ECO:0000256" key="3">
    <source>
        <dbReference type="ARBA" id="ARBA00022691"/>
    </source>
</evidence>
<evidence type="ECO:0000313" key="5">
    <source>
        <dbReference type="EMBL" id="PVZ11717.1"/>
    </source>
</evidence>
<dbReference type="RefSeq" id="WP_116707444.1">
    <property type="nucleotide sequence ID" value="NZ_QEKW01000003.1"/>
</dbReference>
<dbReference type="PANTHER" id="PTHR43464">
    <property type="entry name" value="METHYLTRANSFERASE"/>
    <property type="match status" value="1"/>
</dbReference>
<reference evidence="5 6" key="1">
    <citation type="submission" date="2018-04" db="EMBL/GenBank/DDBJ databases">
        <title>Genomic Encyclopedia of Type Strains, Phase IV (KMG-IV): sequencing the most valuable type-strain genomes for metagenomic binning, comparative biology and taxonomic classification.</title>
        <authorList>
            <person name="Goeker M."/>
        </authorList>
    </citation>
    <scope>NUCLEOTIDE SEQUENCE [LARGE SCALE GENOMIC DNA]</scope>
    <source>
        <strain evidence="5 6">DSM 45771</strain>
    </source>
</reference>
<dbReference type="PANTHER" id="PTHR43464:SF19">
    <property type="entry name" value="UBIQUINONE BIOSYNTHESIS O-METHYLTRANSFERASE, MITOCHONDRIAL"/>
    <property type="match status" value="1"/>
</dbReference>
<dbReference type="AlphaFoldDB" id="A0A2U1FHS6"/>
<dbReference type="Gene3D" id="3.40.50.150">
    <property type="entry name" value="Vaccinia Virus protein VP39"/>
    <property type="match status" value="1"/>
</dbReference>
<keyword evidence="2 5" id="KW-0808">Transferase</keyword>
<dbReference type="GO" id="GO:0008168">
    <property type="term" value="F:methyltransferase activity"/>
    <property type="evidence" value="ECO:0007669"/>
    <property type="project" value="UniProtKB-KW"/>
</dbReference>
<evidence type="ECO:0000313" key="6">
    <source>
        <dbReference type="Proteomes" id="UP000245639"/>
    </source>
</evidence>
<dbReference type="EMBL" id="QEKW01000003">
    <property type="protein sequence ID" value="PVZ11717.1"/>
    <property type="molecule type" value="Genomic_DNA"/>
</dbReference>
<keyword evidence="6" id="KW-1185">Reference proteome</keyword>
<dbReference type="SUPFAM" id="SSF53335">
    <property type="entry name" value="S-adenosyl-L-methionine-dependent methyltransferases"/>
    <property type="match status" value="1"/>
</dbReference>
<evidence type="ECO:0000256" key="2">
    <source>
        <dbReference type="ARBA" id="ARBA00022679"/>
    </source>
</evidence>
<dbReference type="GO" id="GO:0032259">
    <property type="term" value="P:methylation"/>
    <property type="evidence" value="ECO:0007669"/>
    <property type="project" value="UniProtKB-KW"/>
</dbReference>
<dbReference type="Proteomes" id="UP000245639">
    <property type="component" value="Unassembled WGS sequence"/>
</dbReference>
<evidence type="ECO:0000256" key="1">
    <source>
        <dbReference type="ARBA" id="ARBA00022603"/>
    </source>
</evidence>
<proteinExistence type="predicted"/>
<accession>A0A2U1FHS6</accession>
<comment type="caution">
    <text evidence="5">The sequence shown here is derived from an EMBL/GenBank/DDBJ whole genome shotgun (WGS) entry which is preliminary data.</text>
</comment>
<protein>
    <submittedName>
        <fullName evidence="5">Methyltransferase family protein</fullName>
    </submittedName>
</protein>
<gene>
    <name evidence="5" type="ORF">C8D89_10347</name>
</gene>